<evidence type="ECO:0000256" key="2">
    <source>
        <dbReference type="ARBA" id="ARBA00022679"/>
    </source>
</evidence>
<dbReference type="InterPro" id="IPR004839">
    <property type="entry name" value="Aminotransferase_I/II_large"/>
</dbReference>
<dbReference type="InterPro" id="IPR015421">
    <property type="entry name" value="PyrdxlP-dep_Trfase_major"/>
</dbReference>
<evidence type="ECO:0000313" key="5">
    <source>
        <dbReference type="Proteomes" id="UP000271603"/>
    </source>
</evidence>
<gene>
    <name evidence="4" type="primary">bioF_4</name>
    <name evidence="4" type="ORF">NCTC9419_05425</name>
</gene>
<dbReference type="Gene3D" id="3.40.640.10">
    <property type="entry name" value="Type I PLP-dependent aspartate aminotransferase-like (Major domain)"/>
    <property type="match status" value="1"/>
</dbReference>
<name>A0A447QUW3_SERRU</name>
<dbReference type="Pfam" id="PF00155">
    <property type="entry name" value="Aminotran_1_2"/>
    <property type="match status" value="1"/>
</dbReference>
<dbReference type="InterPro" id="IPR015424">
    <property type="entry name" value="PyrdxlP-dep_Trfase"/>
</dbReference>
<dbReference type="GO" id="GO:0030170">
    <property type="term" value="F:pyridoxal phosphate binding"/>
    <property type="evidence" value="ECO:0007669"/>
    <property type="project" value="InterPro"/>
</dbReference>
<comment type="cofactor">
    <cofactor evidence="1">
        <name>pyridoxal 5'-phosphate</name>
        <dbReference type="ChEBI" id="CHEBI:597326"/>
    </cofactor>
</comment>
<dbReference type="GO" id="GO:0008710">
    <property type="term" value="F:8-amino-7-oxononanoate synthase activity"/>
    <property type="evidence" value="ECO:0007669"/>
    <property type="project" value="UniProtKB-EC"/>
</dbReference>
<evidence type="ECO:0000259" key="3">
    <source>
        <dbReference type="Pfam" id="PF00155"/>
    </source>
</evidence>
<dbReference type="PANTHER" id="PTHR13693:SF3">
    <property type="entry name" value="LD36009P"/>
    <property type="match status" value="1"/>
</dbReference>
<keyword evidence="2 4" id="KW-0808">Transferase</keyword>
<dbReference type="SUPFAM" id="SSF53383">
    <property type="entry name" value="PLP-dependent transferases"/>
    <property type="match status" value="1"/>
</dbReference>
<dbReference type="EC" id="2.3.1.47" evidence="4"/>
<organism evidence="4 5">
    <name type="scientific">Serratia rubidaea</name>
    <name type="common">Serratia marinorubra</name>
    <dbReference type="NCBI Taxonomy" id="61652"/>
    <lineage>
        <taxon>Bacteria</taxon>
        <taxon>Pseudomonadati</taxon>
        <taxon>Pseudomonadota</taxon>
        <taxon>Gammaproteobacteria</taxon>
        <taxon>Enterobacterales</taxon>
        <taxon>Yersiniaceae</taxon>
        <taxon>Serratia</taxon>
    </lineage>
</organism>
<evidence type="ECO:0000313" key="4">
    <source>
        <dbReference type="EMBL" id="VEA73790.1"/>
    </source>
</evidence>
<dbReference type="Gene3D" id="3.90.1150.10">
    <property type="entry name" value="Aspartate Aminotransferase, domain 1"/>
    <property type="match status" value="1"/>
</dbReference>
<evidence type="ECO:0000256" key="1">
    <source>
        <dbReference type="ARBA" id="ARBA00001933"/>
    </source>
</evidence>
<dbReference type="Proteomes" id="UP000271603">
    <property type="component" value="Chromosome"/>
</dbReference>
<dbReference type="EMBL" id="LR134155">
    <property type="protein sequence ID" value="VEA73790.1"/>
    <property type="molecule type" value="Genomic_DNA"/>
</dbReference>
<dbReference type="InterPro" id="IPR050087">
    <property type="entry name" value="AON_synthase_class-II"/>
</dbReference>
<dbReference type="InterPro" id="IPR015422">
    <property type="entry name" value="PyrdxlP-dep_Trfase_small"/>
</dbReference>
<accession>A0A447QUW3</accession>
<protein>
    <submittedName>
        <fullName evidence="4">8-amino-7-oxononanoate synthase</fullName>
        <ecNumber evidence="4">2.3.1.47</ecNumber>
    </submittedName>
</protein>
<feature type="domain" description="Aminotransferase class I/classII large" evidence="3">
    <location>
        <begin position="86"/>
        <end position="424"/>
    </location>
</feature>
<reference evidence="4 5" key="1">
    <citation type="submission" date="2018-12" db="EMBL/GenBank/DDBJ databases">
        <authorList>
            <consortium name="Pathogen Informatics"/>
        </authorList>
    </citation>
    <scope>NUCLEOTIDE SEQUENCE [LARGE SCALE GENOMIC DNA]</scope>
    <source>
        <strain evidence="4 5">NCTC9419</strain>
    </source>
</reference>
<proteinExistence type="predicted"/>
<dbReference type="PANTHER" id="PTHR13693">
    <property type="entry name" value="CLASS II AMINOTRANSFERASE/8-AMINO-7-OXONONANOATE SYNTHASE"/>
    <property type="match status" value="1"/>
</dbReference>
<dbReference type="STRING" id="61652.AXX16_2825"/>
<dbReference type="AlphaFoldDB" id="A0A447QUW3"/>
<keyword evidence="4" id="KW-0012">Acyltransferase</keyword>
<sequence length="440" mass="48636">MISVENLTQDVSDDEDIYRNTTGTLLMHLKRSGIRDVEVIAEQMDALRHRQSREGIYSFDAFSCRGSDAASPVATSLEDAPRDCSIWSTNLYLGLNRHPKVIASAVEAVRQMGTGCGTSAISGGMNILHRKIEATLQRWFNKEAVMLFPTGFTANLGTLAALCQEGDCVLIDEESHASIRDGIRQSPARRWVTFQHNDIEDLARKLGEAQQTCRGKTIVIVESAYSMSGDICPLAELVQLKQRYNFLLFVDEAHAFGIYGDGGRGLCQQAGVTEQVDFIASTFSKAAASLGGFVAMSRRYASYLQWSANAYAFQACFTPADAAAVLAALEIIETEPEIGRELHEKNRYMRAQLQKAGFDLRNSQTPIVPIYIPDTRKLLKTCFELYKNGVFSVPVAHPMVAEHDGRIRFIVNARHSYQQIDQTVALLAALAEKHALFAPS</sequence>